<dbReference type="AlphaFoldDB" id="A0A7D4NLD1"/>
<accession>A0A7D4NLD1</accession>
<comment type="subcellular location">
    <subcellularLocation>
        <location evidence="4">Cytoplasm</location>
    </subcellularLocation>
    <subcellularLocation>
        <location evidence="4">Cell membrane</location>
        <topology evidence="4">Peripheral membrane protein</topology>
        <orientation evidence="4">Cytoplasmic side</orientation>
    </subcellularLocation>
</comment>
<evidence type="ECO:0000256" key="4">
    <source>
        <dbReference type="HAMAP-Rule" id="MF_00695"/>
    </source>
</evidence>
<keyword evidence="7" id="KW-1185">Reference proteome</keyword>
<dbReference type="InterPro" id="IPR035932">
    <property type="entry name" value="HflD-like_sf"/>
</dbReference>
<dbReference type="Pfam" id="PF04356">
    <property type="entry name" value="DUF489"/>
    <property type="match status" value="1"/>
</dbReference>
<evidence type="ECO:0000313" key="6">
    <source>
        <dbReference type="EMBL" id="QKI89074.1"/>
    </source>
</evidence>
<evidence type="ECO:0000256" key="5">
    <source>
        <dbReference type="SAM" id="MobiDB-lite"/>
    </source>
</evidence>
<dbReference type="Proteomes" id="UP000504724">
    <property type="component" value="Chromosome"/>
</dbReference>
<dbReference type="RefSeq" id="WP_173284870.1">
    <property type="nucleotide sequence ID" value="NZ_CP054020.1"/>
</dbReference>
<dbReference type="HAMAP" id="MF_00695">
    <property type="entry name" value="HflD_protein"/>
    <property type="match status" value="1"/>
</dbReference>
<comment type="similarity">
    <text evidence="4">Belongs to the HflD family.</text>
</comment>
<dbReference type="InterPro" id="IPR007451">
    <property type="entry name" value="HflD"/>
</dbReference>
<name>A0A7D4NLD1_9GAMM</name>
<dbReference type="GO" id="GO:0005737">
    <property type="term" value="C:cytoplasm"/>
    <property type="evidence" value="ECO:0007669"/>
    <property type="project" value="UniProtKB-SubCell"/>
</dbReference>
<proteinExistence type="inferred from homology"/>
<dbReference type="NCBIfam" id="NF001246">
    <property type="entry name" value="PRK00218.1-2"/>
    <property type="match status" value="1"/>
</dbReference>
<gene>
    <name evidence="4 6" type="primary">hflD</name>
    <name evidence="6" type="ORF">HQN79_05570</name>
</gene>
<evidence type="ECO:0000256" key="2">
    <source>
        <dbReference type="ARBA" id="ARBA00022490"/>
    </source>
</evidence>
<evidence type="ECO:0000313" key="7">
    <source>
        <dbReference type="Proteomes" id="UP000504724"/>
    </source>
</evidence>
<keyword evidence="1 4" id="KW-1003">Cell membrane</keyword>
<evidence type="ECO:0000256" key="3">
    <source>
        <dbReference type="ARBA" id="ARBA00023136"/>
    </source>
</evidence>
<dbReference type="PANTHER" id="PTHR38100">
    <property type="entry name" value="HIGH FREQUENCY LYSOGENIZATION PROTEIN HFLD"/>
    <property type="match status" value="1"/>
</dbReference>
<dbReference type="EMBL" id="CP054020">
    <property type="protein sequence ID" value="QKI89074.1"/>
    <property type="molecule type" value="Genomic_DNA"/>
</dbReference>
<dbReference type="GO" id="GO:0005886">
    <property type="term" value="C:plasma membrane"/>
    <property type="evidence" value="ECO:0007669"/>
    <property type="project" value="UniProtKB-SubCell"/>
</dbReference>
<evidence type="ECO:0000256" key="1">
    <source>
        <dbReference type="ARBA" id="ARBA00022475"/>
    </source>
</evidence>
<dbReference type="PANTHER" id="PTHR38100:SF1">
    <property type="entry name" value="HIGH FREQUENCY LYSOGENIZATION PROTEIN HFLD"/>
    <property type="match status" value="1"/>
</dbReference>
<reference evidence="6 7" key="1">
    <citation type="submission" date="2020-05" db="EMBL/GenBank/DDBJ databases">
        <title>Thiomicrorhabdus sediminis sp.nov. and Thiomicrorhabdus xiamenensis sp.nov., novel sulfur-oxidizing bacteria isolated from coastal sediment.</title>
        <authorList>
            <person name="Liu X."/>
        </authorList>
    </citation>
    <scope>NUCLEOTIDE SEQUENCE [LARGE SCALE GENOMIC DNA]</scope>
    <source>
        <strain evidence="6 7">G2</strain>
    </source>
</reference>
<dbReference type="Gene3D" id="1.10.3890.10">
    <property type="entry name" value="HflD-like"/>
    <property type="match status" value="1"/>
</dbReference>
<organism evidence="6 7">
    <name type="scientific">Thiomicrorhabdus xiamenensis</name>
    <dbReference type="NCBI Taxonomy" id="2739063"/>
    <lineage>
        <taxon>Bacteria</taxon>
        <taxon>Pseudomonadati</taxon>
        <taxon>Pseudomonadota</taxon>
        <taxon>Gammaproteobacteria</taxon>
        <taxon>Thiotrichales</taxon>
        <taxon>Piscirickettsiaceae</taxon>
        <taxon>Thiomicrorhabdus</taxon>
    </lineage>
</organism>
<keyword evidence="3 4" id="KW-0472">Membrane</keyword>
<feature type="region of interest" description="Disordered" evidence="5">
    <location>
        <begin position="212"/>
        <end position="231"/>
    </location>
</feature>
<sequence length="231" mass="25915">MSDYSQQDRTLALVGIYQCAKMVHDLASTGETDDNAFATSIQSLFVENPNSTLNVFGDTVDNLQLGVETLLAQMKADTASENRNLVITRYVLNLMILAKKLKQQGTPLSQIATVLDTAKAQQEHFGDLHENMIATIARAYTENVSNVQPRIMVNGHHNYLGNQRIANKIRALLLAGIRSALLWYQVGGTRWNLIWSRKKYLQNAKSLYRPQTASSSEKVTNLFSDREDDPR</sequence>
<protein>
    <recommendedName>
        <fullName evidence="4">High frequency lysogenization protein HflD homolog</fullName>
    </recommendedName>
</protein>
<dbReference type="SUPFAM" id="SSF101322">
    <property type="entry name" value="YcfC-like"/>
    <property type="match status" value="1"/>
</dbReference>
<keyword evidence="2 4" id="KW-0963">Cytoplasm</keyword>
<feature type="compositionally biased region" description="Polar residues" evidence="5">
    <location>
        <begin position="212"/>
        <end position="223"/>
    </location>
</feature>
<dbReference type="KEGG" id="txa:HQN79_05570"/>